<keyword evidence="1" id="KW-0812">Transmembrane</keyword>
<keyword evidence="1" id="KW-1133">Transmembrane helix</keyword>
<dbReference type="EMBL" id="JACEGQ020000008">
    <property type="protein sequence ID" value="KAH8499704.1"/>
    <property type="molecule type" value="Genomic_DNA"/>
</dbReference>
<gene>
    <name evidence="2" type="ORF">H0E87_015076</name>
</gene>
<keyword evidence="3" id="KW-1185">Reference proteome</keyword>
<dbReference type="Proteomes" id="UP000807159">
    <property type="component" value="Chromosome 8"/>
</dbReference>
<sequence>MACLIVLENYRLIGRTFVLHVRALVWYQLALDVESGFQLVLNLDQRWLELAARVEKGVADVLDLVLLAENSPIQSYVWKVLAPQKVEGFLWLVSGSFGAGFIAGGNVSGLFRDQFMTCSLIGTTKHIALCKGRCDSSFLTAFFGLSGWFAINLFTVVSGLCSAGIKMWHNSAIMWNCDADGSD</sequence>
<feature type="transmembrane region" description="Helical" evidence="1">
    <location>
        <begin position="89"/>
        <end position="111"/>
    </location>
</feature>
<comment type="caution">
    <text evidence="2">The sequence shown here is derived from an EMBL/GenBank/DDBJ whole genome shotgun (WGS) entry which is preliminary data.</text>
</comment>
<accession>A0A8T2Y3Q2</accession>
<evidence type="ECO:0000313" key="3">
    <source>
        <dbReference type="Proteomes" id="UP000807159"/>
    </source>
</evidence>
<evidence type="ECO:0000256" key="1">
    <source>
        <dbReference type="SAM" id="Phobius"/>
    </source>
</evidence>
<proteinExistence type="predicted"/>
<keyword evidence="1" id="KW-0472">Membrane</keyword>
<evidence type="ECO:0000313" key="2">
    <source>
        <dbReference type="EMBL" id="KAH8499704.1"/>
    </source>
</evidence>
<protein>
    <submittedName>
        <fullName evidence="2">Uncharacterized protein</fullName>
    </submittedName>
</protein>
<organism evidence="2 3">
    <name type="scientific">Populus deltoides</name>
    <name type="common">Eastern poplar</name>
    <name type="synonym">Eastern cottonwood</name>
    <dbReference type="NCBI Taxonomy" id="3696"/>
    <lineage>
        <taxon>Eukaryota</taxon>
        <taxon>Viridiplantae</taxon>
        <taxon>Streptophyta</taxon>
        <taxon>Embryophyta</taxon>
        <taxon>Tracheophyta</taxon>
        <taxon>Spermatophyta</taxon>
        <taxon>Magnoliopsida</taxon>
        <taxon>eudicotyledons</taxon>
        <taxon>Gunneridae</taxon>
        <taxon>Pentapetalae</taxon>
        <taxon>rosids</taxon>
        <taxon>fabids</taxon>
        <taxon>Malpighiales</taxon>
        <taxon>Salicaceae</taxon>
        <taxon>Saliceae</taxon>
        <taxon>Populus</taxon>
    </lineage>
</organism>
<feature type="transmembrane region" description="Helical" evidence="1">
    <location>
        <begin position="145"/>
        <end position="165"/>
    </location>
</feature>
<reference evidence="2" key="1">
    <citation type="journal article" date="2021" name="J. Hered.">
        <title>Genome Assembly of Salicaceae Populus deltoides (Eastern Cottonwood) I-69 Based on Nanopore Sequencing and Hi-C Technologies.</title>
        <authorList>
            <person name="Bai S."/>
            <person name="Wu H."/>
            <person name="Zhang J."/>
            <person name="Pan Z."/>
            <person name="Zhao W."/>
            <person name="Li Z."/>
            <person name="Tong C."/>
        </authorList>
    </citation>
    <scope>NUCLEOTIDE SEQUENCE</scope>
    <source>
        <tissue evidence="2">Leaf</tissue>
    </source>
</reference>
<dbReference type="AlphaFoldDB" id="A0A8T2Y3Q2"/>
<name>A0A8T2Y3Q2_POPDE</name>